<dbReference type="InterPro" id="IPR045087">
    <property type="entry name" value="Cu-oxidase_fam"/>
</dbReference>
<dbReference type="PANTHER" id="PTHR11709:SF2">
    <property type="entry name" value="MULTICOPPER OXIDASE LPR1"/>
    <property type="match status" value="1"/>
</dbReference>
<protein>
    <submittedName>
        <fullName evidence="6">Multicopper oxidase domain-containing protein</fullName>
    </submittedName>
</protein>
<name>A0ABT0LG26_9GAMM</name>
<comment type="caution">
    <text evidence="6">The sequence shown here is derived from an EMBL/GenBank/DDBJ whole genome shotgun (WGS) entry which is preliminary data.</text>
</comment>
<dbReference type="InterPro" id="IPR008972">
    <property type="entry name" value="Cupredoxin"/>
</dbReference>
<dbReference type="Pfam" id="PF07732">
    <property type="entry name" value="Cu-oxidase_3"/>
    <property type="match status" value="1"/>
</dbReference>
<dbReference type="PANTHER" id="PTHR11709">
    <property type="entry name" value="MULTI-COPPER OXIDASE"/>
    <property type="match status" value="1"/>
</dbReference>
<keyword evidence="7" id="KW-1185">Reference proteome</keyword>
<dbReference type="PROSITE" id="PS00080">
    <property type="entry name" value="MULTICOPPER_OXIDASE2"/>
    <property type="match status" value="1"/>
</dbReference>
<dbReference type="Proteomes" id="UP001203423">
    <property type="component" value="Unassembled WGS sequence"/>
</dbReference>
<dbReference type="InterPro" id="IPR001117">
    <property type="entry name" value="Cu-oxidase_2nd"/>
</dbReference>
<organism evidence="6 7">
    <name type="scientific">Shewanella surugensis</name>
    <dbReference type="NCBI Taxonomy" id="212020"/>
    <lineage>
        <taxon>Bacteria</taxon>
        <taxon>Pseudomonadati</taxon>
        <taxon>Pseudomonadota</taxon>
        <taxon>Gammaproteobacteria</taxon>
        <taxon>Alteromonadales</taxon>
        <taxon>Shewanellaceae</taxon>
        <taxon>Shewanella</taxon>
    </lineage>
</organism>
<dbReference type="Pfam" id="PF07731">
    <property type="entry name" value="Cu-oxidase_2"/>
    <property type="match status" value="1"/>
</dbReference>
<sequence>MPDNPEIQRGGAFPHDPYSTNFHSHGLNVSPEGLLDNPFRHMLPGSTHDVVIKLPDDHACGTFWYHPHKHGSIAMPFFGGMYGLLIVTRCSDGLESVPEVAAAKEHVMILGSIRTDQSGDVPLYNEDATEFSDGDAGLWSSYTDGLLFMTNNGLTDQTLFMRPGEVQRWRLLNAAAGLNKLVSLEGHSLHLLANDGLTLKKMKTLEVEEPFVLGAGNRLDVLIQAGELGVYLLQVADPIGIKLSASATGIDPDTRRSRVGGDFPSPDYPVTLATVIVSEEEMSMSLPSGDLPESDGLPSMETMLNTEPAEIRNVGFESCGGEQTDENRLPSCGWYYEEYDTDYWGGIDFENLLMMRNEDDQGEDNPDDDLAMPQINYTTEGLFARSEPMFEMAAGSIEEWTVYNYTFSDHPFHIHTNAFLLTEVNGTELEIPQWHDTVVVPAATGVRGGGNINDATPGSITFKTYFNPEYSGEILMHCHIITHEDIGMM</sequence>
<feature type="domain" description="Plastocyanin-like" evidence="3">
    <location>
        <begin position="155"/>
        <end position="235"/>
    </location>
</feature>
<reference evidence="6 7" key="1">
    <citation type="submission" date="2022-01" db="EMBL/GenBank/DDBJ databases">
        <title>Whole genome-based taxonomy of the Shewanellaceae.</title>
        <authorList>
            <person name="Martin-Rodriguez A.J."/>
        </authorList>
    </citation>
    <scope>NUCLEOTIDE SEQUENCE [LARGE SCALE GENOMIC DNA]</scope>
    <source>
        <strain evidence="6 7">DSM 17177</strain>
    </source>
</reference>
<evidence type="ECO:0000256" key="1">
    <source>
        <dbReference type="ARBA" id="ARBA00022723"/>
    </source>
</evidence>
<keyword evidence="1" id="KW-0479">Metal-binding</keyword>
<evidence type="ECO:0000256" key="2">
    <source>
        <dbReference type="ARBA" id="ARBA00023002"/>
    </source>
</evidence>
<dbReference type="SUPFAM" id="SSF49503">
    <property type="entry name" value="Cupredoxins"/>
    <property type="match status" value="3"/>
</dbReference>
<proteinExistence type="predicted"/>
<dbReference type="InterPro" id="IPR011707">
    <property type="entry name" value="Cu-oxidase-like_N"/>
</dbReference>
<evidence type="ECO:0000259" key="3">
    <source>
        <dbReference type="Pfam" id="PF00394"/>
    </source>
</evidence>
<dbReference type="EMBL" id="JAKIKS010000098">
    <property type="protein sequence ID" value="MCL1126628.1"/>
    <property type="molecule type" value="Genomic_DNA"/>
</dbReference>
<keyword evidence="2" id="KW-0560">Oxidoreductase</keyword>
<feature type="domain" description="Plastocyanin-like" evidence="5">
    <location>
        <begin position="18"/>
        <end position="88"/>
    </location>
</feature>
<dbReference type="InterPro" id="IPR002355">
    <property type="entry name" value="Cu_oxidase_Cu_BS"/>
</dbReference>
<accession>A0ABT0LG26</accession>
<dbReference type="Gene3D" id="2.60.40.420">
    <property type="entry name" value="Cupredoxins - blue copper proteins"/>
    <property type="match status" value="3"/>
</dbReference>
<evidence type="ECO:0000259" key="5">
    <source>
        <dbReference type="Pfam" id="PF07732"/>
    </source>
</evidence>
<evidence type="ECO:0000313" key="7">
    <source>
        <dbReference type="Proteomes" id="UP001203423"/>
    </source>
</evidence>
<evidence type="ECO:0000259" key="4">
    <source>
        <dbReference type="Pfam" id="PF07731"/>
    </source>
</evidence>
<gene>
    <name evidence="6" type="ORF">L2764_19605</name>
</gene>
<feature type="domain" description="Plastocyanin-like" evidence="4">
    <location>
        <begin position="379"/>
        <end position="489"/>
    </location>
</feature>
<dbReference type="Pfam" id="PF00394">
    <property type="entry name" value="Cu-oxidase"/>
    <property type="match status" value="1"/>
</dbReference>
<dbReference type="InterPro" id="IPR011706">
    <property type="entry name" value="Cu-oxidase_C"/>
</dbReference>
<evidence type="ECO:0000313" key="6">
    <source>
        <dbReference type="EMBL" id="MCL1126628.1"/>
    </source>
</evidence>
<dbReference type="RefSeq" id="WP_248942041.1">
    <property type="nucleotide sequence ID" value="NZ_JAKIKS010000098.1"/>
</dbReference>